<evidence type="ECO:0000313" key="1">
    <source>
        <dbReference type="EMBL" id="QEG40429.1"/>
    </source>
</evidence>
<dbReference type="Proteomes" id="UP000325286">
    <property type="component" value="Chromosome"/>
</dbReference>
<gene>
    <name evidence="1" type="ORF">UC8_24410</name>
</gene>
<dbReference type="AlphaFoldDB" id="A0A5B9QR95"/>
<evidence type="ECO:0000313" key="2">
    <source>
        <dbReference type="Proteomes" id="UP000325286"/>
    </source>
</evidence>
<proteinExistence type="predicted"/>
<dbReference type="KEGG" id="rul:UC8_24410"/>
<dbReference type="EMBL" id="CP042914">
    <property type="protein sequence ID" value="QEG40429.1"/>
    <property type="molecule type" value="Genomic_DNA"/>
</dbReference>
<reference evidence="1 2" key="1">
    <citation type="submission" date="2019-08" db="EMBL/GenBank/DDBJ databases">
        <title>Deep-cultivation of Planctomycetes and their phenomic and genomic characterization uncovers novel biology.</title>
        <authorList>
            <person name="Wiegand S."/>
            <person name="Jogler M."/>
            <person name="Boedeker C."/>
            <person name="Pinto D."/>
            <person name="Vollmers J."/>
            <person name="Rivas-Marin E."/>
            <person name="Kohn T."/>
            <person name="Peeters S.H."/>
            <person name="Heuer A."/>
            <person name="Rast P."/>
            <person name="Oberbeckmann S."/>
            <person name="Bunk B."/>
            <person name="Jeske O."/>
            <person name="Meyerdierks A."/>
            <person name="Storesund J.E."/>
            <person name="Kallscheuer N."/>
            <person name="Luecker S."/>
            <person name="Lage O.M."/>
            <person name="Pohl T."/>
            <person name="Merkel B.J."/>
            <person name="Hornburger P."/>
            <person name="Mueller R.-W."/>
            <person name="Bruemmer F."/>
            <person name="Labrenz M."/>
            <person name="Spormann A.M."/>
            <person name="Op den Camp H."/>
            <person name="Overmann J."/>
            <person name="Amann R."/>
            <person name="Jetten M.S.M."/>
            <person name="Mascher T."/>
            <person name="Medema M.H."/>
            <person name="Devos D.P."/>
            <person name="Kaster A.-K."/>
            <person name="Ovreas L."/>
            <person name="Rohde M."/>
            <person name="Galperin M.Y."/>
            <person name="Jogler C."/>
        </authorList>
    </citation>
    <scope>NUCLEOTIDE SEQUENCE [LARGE SCALE GENOMIC DNA]</scope>
    <source>
        <strain evidence="1 2">UC8</strain>
    </source>
</reference>
<dbReference type="RefSeq" id="WP_068130934.1">
    <property type="nucleotide sequence ID" value="NZ_CP042914.1"/>
</dbReference>
<protein>
    <submittedName>
        <fullName evidence="1">Uncharacterized protein</fullName>
    </submittedName>
</protein>
<accession>A0A5B9QR95</accession>
<name>A0A5B9QR95_9BACT</name>
<sequence length="151" mass="16649">MSATQFVQLTGTTIEEIDKLLAEVEIEVRQSLLSRSLRSGLTITRRVAKAILPKPGYPGDKPGLAPLRDAVQIRVKTYPSGIVVGMIGYRWPEGAHGHLPEDGHRIVIRGVDTGKISEAKKYLAKSVEQTEAEVNLHVVRFVESRVQQKVA</sequence>
<keyword evidence="2" id="KW-1185">Reference proteome</keyword>
<organism evidence="1 2">
    <name type="scientific">Roseimaritima ulvae</name>
    <dbReference type="NCBI Taxonomy" id="980254"/>
    <lineage>
        <taxon>Bacteria</taxon>
        <taxon>Pseudomonadati</taxon>
        <taxon>Planctomycetota</taxon>
        <taxon>Planctomycetia</taxon>
        <taxon>Pirellulales</taxon>
        <taxon>Pirellulaceae</taxon>
        <taxon>Roseimaritima</taxon>
    </lineage>
</organism>
<dbReference type="OrthoDB" id="886754at2"/>